<keyword evidence="2" id="KW-1185">Reference proteome</keyword>
<evidence type="ECO:0000313" key="1">
    <source>
        <dbReference type="EMBL" id="KIK41166.1"/>
    </source>
</evidence>
<sequence>MNARECHASIREALSEFSSCVTYHRADSYGRFKIDHPGSWLQGTGVPMSFSVN</sequence>
<dbReference type="HOGENOM" id="CLU_3070232_0_0_1"/>
<proteinExistence type="predicted"/>
<gene>
    <name evidence="1" type="ORF">CY34DRAFT_806403</name>
</gene>
<organism evidence="1 2">
    <name type="scientific">Suillus luteus UH-Slu-Lm8-n1</name>
    <dbReference type="NCBI Taxonomy" id="930992"/>
    <lineage>
        <taxon>Eukaryota</taxon>
        <taxon>Fungi</taxon>
        <taxon>Dikarya</taxon>
        <taxon>Basidiomycota</taxon>
        <taxon>Agaricomycotina</taxon>
        <taxon>Agaricomycetes</taxon>
        <taxon>Agaricomycetidae</taxon>
        <taxon>Boletales</taxon>
        <taxon>Suillineae</taxon>
        <taxon>Suillaceae</taxon>
        <taxon>Suillus</taxon>
    </lineage>
</organism>
<evidence type="ECO:0000313" key="2">
    <source>
        <dbReference type="Proteomes" id="UP000054485"/>
    </source>
</evidence>
<dbReference type="EMBL" id="KN835277">
    <property type="protein sequence ID" value="KIK41166.1"/>
    <property type="molecule type" value="Genomic_DNA"/>
</dbReference>
<name>A0A0D0AH60_9AGAM</name>
<dbReference type="Proteomes" id="UP000054485">
    <property type="component" value="Unassembled WGS sequence"/>
</dbReference>
<dbReference type="AlphaFoldDB" id="A0A0D0AH60"/>
<accession>A0A0D0AH60</accession>
<protein>
    <submittedName>
        <fullName evidence="1">Uncharacterized protein</fullName>
    </submittedName>
</protein>
<dbReference type="InParanoid" id="A0A0D0AH60"/>
<reference evidence="1 2" key="1">
    <citation type="submission" date="2014-04" db="EMBL/GenBank/DDBJ databases">
        <authorList>
            <consortium name="DOE Joint Genome Institute"/>
            <person name="Kuo A."/>
            <person name="Ruytinx J."/>
            <person name="Rineau F."/>
            <person name="Colpaert J."/>
            <person name="Kohler A."/>
            <person name="Nagy L.G."/>
            <person name="Floudas D."/>
            <person name="Copeland A."/>
            <person name="Barry K.W."/>
            <person name="Cichocki N."/>
            <person name="Veneault-Fourrey C."/>
            <person name="LaButti K."/>
            <person name="Lindquist E.A."/>
            <person name="Lipzen A."/>
            <person name="Lundell T."/>
            <person name="Morin E."/>
            <person name="Murat C."/>
            <person name="Sun H."/>
            <person name="Tunlid A."/>
            <person name="Henrissat B."/>
            <person name="Grigoriev I.V."/>
            <person name="Hibbett D.S."/>
            <person name="Martin F."/>
            <person name="Nordberg H.P."/>
            <person name="Cantor M.N."/>
            <person name="Hua S.X."/>
        </authorList>
    </citation>
    <scope>NUCLEOTIDE SEQUENCE [LARGE SCALE GENOMIC DNA]</scope>
    <source>
        <strain evidence="1 2">UH-Slu-Lm8-n1</strain>
    </source>
</reference>
<reference evidence="2" key="2">
    <citation type="submission" date="2015-01" db="EMBL/GenBank/DDBJ databases">
        <title>Evolutionary Origins and Diversification of the Mycorrhizal Mutualists.</title>
        <authorList>
            <consortium name="DOE Joint Genome Institute"/>
            <consortium name="Mycorrhizal Genomics Consortium"/>
            <person name="Kohler A."/>
            <person name="Kuo A."/>
            <person name="Nagy L.G."/>
            <person name="Floudas D."/>
            <person name="Copeland A."/>
            <person name="Barry K.W."/>
            <person name="Cichocki N."/>
            <person name="Veneault-Fourrey C."/>
            <person name="LaButti K."/>
            <person name="Lindquist E.A."/>
            <person name="Lipzen A."/>
            <person name="Lundell T."/>
            <person name="Morin E."/>
            <person name="Murat C."/>
            <person name="Riley R."/>
            <person name="Ohm R."/>
            <person name="Sun H."/>
            <person name="Tunlid A."/>
            <person name="Henrissat B."/>
            <person name="Grigoriev I.V."/>
            <person name="Hibbett D.S."/>
            <person name="Martin F."/>
        </authorList>
    </citation>
    <scope>NUCLEOTIDE SEQUENCE [LARGE SCALE GENOMIC DNA]</scope>
    <source>
        <strain evidence="2">UH-Slu-Lm8-n1</strain>
    </source>
</reference>